<dbReference type="PRINTS" id="PR00625">
    <property type="entry name" value="JDOMAIN"/>
</dbReference>
<reference evidence="4 5" key="1">
    <citation type="submission" date="2014-07" db="EMBL/GenBank/DDBJ databases">
        <authorList>
            <person name="Urmite Genomes Urmite Genomes"/>
        </authorList>
    </citation>
    <scope>NUCLEOTIDE SEQUENCE [LARGE SCALE GENOMIC DNA]</scope>
    <source>
        <strain evidence="4 5">20_BN</strain>
    </source>
</reference>
<dbReference type="InterPro" id="IPR050817">
    <property type="entry name" value="DjlA_DnaK_co-chaperone"/>
</dbReference>
<dbReference type="PROSITE" id="PS50076">
    <property type="entry name" value="DNAJ_2"/>
    <property type="match status" value="1"/>
</dbReference>
<dbReference type="RefSeq" id="WP_037025653.1">
    <property type="nucleotide sequence ID" value="NZ_CCSF01000001.1"/>
</dbReference>
<accession>A0A078LT71</accession>
<dbReference type="Gene3D" id="1.10.3680.10">
    <property type="entry name" value="TerB-like"/>
    <property type="match status" value="1"/>
</dbReference>
<dbReference type="InterPro" id="IPR029024">
    <property type="entry name" value="TerB-like"/>
</dbReference>
<dbReference type="CDD" id="cd07316">
    <property type="entry name" value="terB_like_DjlA"/>
    <property type="match status" value="1"/>
</dbReference>
<evidence type="ECO:0000313" key="5">
    <source>
        <dbReference type="Proteomes" id="UP000053902"/>
    </source>
</evidence>
<gene>
    <name evidence="4" type="primary">djlA</name>
    <name evidence="4" type="ORF">BN1079_02954</name>
</gene>
<dbReference type="OrthoDB" id="9782583at2"/>
<dbReference type="InterPro" id="IPR001623">
    <property type="entry name" value="DnaJ_domain"/>
</dbReference>
<feature type="domain" description="J" evidence="3">
    <location>
        <begin position="191"/>
        <end position="257"/>
    </location>
</feature>
<dbReference type="SUPFAM" id="SSF46565">
    <property type="entry name" value="Chaperone J-domain"/>
    <property type="match status" value="1"/>
</dbReference>
<keyword evidence="5" id="KW-1185">Reference proteome</keyword>
<sequence>MFWPITLFGALVGGLLASIPGALLGALIGQMLDRRLGLNSWADLRRRFKGQGKPLMEGNELLFFLLGRLAKSGGRVSEEHIQAARGEMRRLQMNQMAQRMAIEAFYRGKASGEGLREPLQRLQGRRDEARAILQACWRMARASGRVDPRAHELVLLWGKWMGWEPAAVAALDQGGGSRQGSPSNLGGAYEQALRLLGVRADTDPQVIKRAYRRLLSKHHPDKQAGAGATPSQVREATERTRELQNAYALVRQRRGFR</sequence>
<keyword evidence="1" id="KW-0143">Chaperone</keyword>
<evidence type="ECO:0000313" key="4">
    <source>
        <dbReference type="EMBL" id="CDZ95618.1"/>
    </source>
</evidence>
<name>A0A078LT71_9PSED</name>
<dbReference type="PANTHER" id="PTHR24074">
    <property type="entry name" value="CO-CHAPERONE PROTEIN DJLA"/>
    <property type="match status" value="1"/>
</dbReference>
<dbReference type="CDD" id="cd06257">
    <property type="entry name" value="DnaJ"/>
    <property type="match status" value="1"/>
</dbReference>
<evidence type="ECO:0000259" key="3">
    <source>
        <dbReference type="PROSITE" id="PS50076"/>
    </source>
</evidence>
<dbReference type="STRING" id="1499686.BN1079_02954"/>
<feature type="region of interest" description="Disordered" evidence="2">
    <location>
        <begin position="217"/>
        <end position="240"/>
    </location>
</feature>
<dbReference type="HOGENOM" id="CLU_066221_1_1_6"/>
<protein>
    <submittedName>
        <fullName evidence="4">DnaJ-like protein DjlA</fullName>
    </submittedName>
</protein>
<proteinExistence type="predicted"/>
<dbReference type="EMBL" id="CCSF01000001">
    <property type="protein sequence ID" value="CDZ95618.1"/>
    <property type="molecule type" value="Genomic_DNA"/>
</dbReference>
<dbReference type="eggNOG" id="COG1076">
    <property type="taxonomic scope" value="Bacteria"/>
</dbReference>
<dbReference type="InterPro" id="IPR036869">
    <property type="entry name" value="J_dom_sf"/>
</dbReference>
<organism evidence="4 5">
    <name type="scientific">Pseudomonas saudiphocaensis</name>
    <dbReference type="NCBI Taxonomy" id="1499686"/>
    <lineage>
        <taxon>Bacteria</taxon>
        <taxon>Pseudomonadati</taxon>
        <taxon>Pseudomonadota</taxon>
        <taxon>Gammaproteobacteria</taxon>
        <taxon>Pseudomonadales</taxon>
        <taxon>Pseudomonadaceae</taxon>
        <taxon>Pseudomonas</taxon>
    </lineage>
</organism>
<dbReference type="Pfam" id="PF05099">
    <property type="entry name" value="TerB"/>
    <property type="match status" value="1"/>
</dbReference>
<dbReference type="InterPro" id="IPR007791">
    <property type="entry name" value="DjlA_N"/>
</dbReference>
<evidence type="ECO:0000256" key="1">
    <source>
        <dbReference type="ARBA" id="ARBA00023186"/>
    </source>
</evidence>
<evidence type="ECO:0000256" key="2">
    <source>
        <dbReference type="SAM" id="MobiDB-lite"/>
    </source>
</evidence>
<dbReference type="SUPFAM" id="SSF158682">
    <property type="entry name" value="TerB-like"/>
    <property type="match status" value="1"/>
</dbReference>
<dbReference type="AlphaFoldDB" id="A0A078LT71"/>
<dbReference type="SMART" id="SM00271">
    <property type="entry name" value="DnaJ"/>
    <property type="match status" value="1"/>
</dbReference>
<dbReference type="Proteomes" id="UP000053902">
    <property type="component" value="Unassembled WGS sequence"/>
</dbReference>
<dbReference type="Pfam" id="PF00226">
    <property type="entry name" value="DnaJ"/>
    <property type="match status" value="1"/>
</dbReference>
<dbReference type="Gene3D" id="1.10.287.110">
    <property type="entry name" value="DnaJ domain"/>
    <property type="match status" value="1"/>
</dbReference>